<proteinExistence type="predicted"/>
<evidence type="ECO:0000313" key="1">
    <source>
        <dbReference type="EMBL" id="RKS65883.1"/>
    </source>
</evidence>
<reference evidence="1 2" key="1">
    <citation type="submission" date="2018-10" db="EMBL/GenBank/DDBJ databases">
        <title>Genomic Encyclopedia of Archaeal and Bacterial Type Strains, Phase II (KMG-II): from individual species to whole genera.</title>
        <authorList>
            <person name="Goeker M."/>
        </authorList>
    </citation>
    <scope>NUCLEOTIDE SEQUENCE [LARGE SCALE GENOMIC DNA]</scope>
    <source>
        <strain evidence="1 2">DSM 15149</strain>
    </source>
</reference>
<evidence type="ECO:0008006" key="3">
    <source>
        <dbReference type="Google" id="ProtNLM"/>
    </source>
</evidence>
<protein>
    <recommendedName>
        <fullName evidence="3">Lipoprotein</fullName>
    </recommendedName>
</protein>
<sequence length="133" mass="14674">MKNLFAIMILLSAMVGCSDKGNRNKLVQAEEGLKFEFSSGDKFLLTQACTDQIDYLGPHNGMNSVLSVVVKKDEQCFPQFNALIKKNIGTSMTISFRGVHVVTATIQTALIPSFRMSTKNEKQAISILNTLKN</sequence>
<dbReference type="Proteomes" id="UP000280955">
    <property type="component" value="Unassembled WGS sequence"/>
</dbReference>
<dbReference type="PROSITE" id="PS51257">
    <property type="entry name" value="PROKAR_LIPOPROTEIN"/>
    <property type="match status" value="1"/>
</dbReference>
<comment type="caution">
    <text evidence="1">The sequence shown here is derived from an EMBL/GenBank/DDBJ whole genome shotgun (WGS) entry which is preliminary data.</text>
</comment>
<accession>A0ABX9SR27</accession>
<gene>
    <name evidence="1" type="ORF">BDD30_0152</name>
</gene>
<dbReference type="EMBL" id="RBLJ01000001">
    <property type="protein sequence ID" value="RKS65883.1"/>
    <property type="molecule type" value="Genomic_DNA"/>
</dbReference>
<keyword evidence="2" id="KW-1185">Reference proteome</keyword>
<dbReference type="RefSeq" id="WP_015834272.1">
    <property type="nucleotide sequence ID" value="NC_012962.1"/>
</dbReference>
<name>A0ABX9SR27_9GAMM</name>
<evidence type="ECO:0000313" key="2">
    <source>
        <dbReference type="Proteomes" id="UP000280955"/>
    </source>
</evidence>
<organism evidence="1 2">
    <name type="scientific">Photorhabdus asymbiotica</name>
    <dbReference type="NCBI Taxonomy" id="291112"/>
    <lineage>
        <taxon>Bacteria</taxon>
        <taxon>Pseudomonadati</taxon>
        <taxon>Pseudomonadota</taxon>
        <taxon>Gammaproteobacteria</taxon>
        <taxon>Enterobacterales</taxon>
        <taxon>Morganellaceae</taxon>
        <taxon>Photorhabdus</taxon>
    </lineage>
</organism>